<feature type="domain" description="AB hydrolase-1" evidence="1">
    <location>
        <begin position="20"/>
        <end position="178"/>
    </location>
</feature>
<dbReference type="Gene3D" id="3.40.50.1820">
    <property type="entry name" value="alpha/beta hydrolase"/>
    <property type="match status" value="1"/>
</dbReference>
<protein>
    <recommendedName>
        <fullName evidence="1">AB hydrolase-1 domain-containing protein</fullName>
    </recommendedName>
</protein>
<proteinExistence type="predicted"/>
<organism evidence="2 3">
    <name type="scientific">Providencia stuartii</name>
    <dbReference type="NCBI Taxonomy" id="588"/>
    <lineage>
        <taxon>Bacteria</taxon>
        <taxon>Pseudomonadati</taxon>
        <taxon>Pseudomonadota</taxon>
        <taxon>Gammaproteobacteria</taxon>
        <taxon>Enterobacterales</taxon>
        <taxon>Morganellaceae</taxon>
        <taxon>Providencia</taxon>
    </lineage>
</organism>
<dbReference type="InterPro" id="IPR029058">
    <property type="entry name" value="AB_hydrolase_fold"/>
</dbReference>
<dbReference type="Proteomes" id="UP000179588">
    <property type="component" value="Unassembled WGS sequence"/>
</dbReference>
<name>A0A1S1HRZ2_PROST</name>
<evidence type="ECO:0000313" key="2">
    <source>
        <dbReference type="EMBL" id="OHT24622.1"/>
    </source>
</evidence>
<dbReference type="EMBL" id="LVIE01000112">
    <property type="protein sequence ID" value="OHT24622.1"/>
    <property type="molecule type" value="Genomic_DNA"/>
</dbReference>
<evidence type="ECO:0000313" key="3">
    <source>
        <dbReference type="Proteomes" id="UP000179588"/>
    </source>
</evidence>
<reference evidence="2 3" key="1">
    <citation type="submission" date="2016-03" db="EMBL/GenBank/DDBJ databases">
        <title>Genome sequence of Providencia stuartii strain, isolated from the salivary glands of larval Lucilia sericata.</title>
        <authorList>
            <person name="Yuan Y."/>
            <person name="Zhang Y."/>
            <person name="Fu S."/>
            <person name="Crippen T.L."/>
            <person name="Visi D."/>
            <person name="Benbow M.E."/>
            <person name="Allen M."/>
            <person name="Tomberlin J.K."/>
            <person name="Sze S.-H."/>
            <person name="Tarone A.M."/>
        </authorList>
    </citation>
    <scope>NUCLEOTIDE SEQUENCE [LARGE SCALE GENOMIC DNA]</scope>
    <source>
        <strain evidence="2 3">Crippen</strain>
    </source>
</reference>
<keyword evidence="3" id="KW-1185">Reference proteome</keyword>
<accession>A0A1S1HRZ2</accession>
<dbReference type="AlphaFoldDB" id="A0A1S1HRZ2"/>
<dbReference type="SUPFAM" id="SSF53474">
    <property type="entry name" value="alpha/beta-Hydrolases"/>
    <property type="match status" value="1"/>
</dbReference>
<gene>
    <name evidence="2" type="ORF">A3Q29_02595</name>
</gene>
<evidence type="ECO:0000259" key="1">
    <source>
        <dbReference type="Pfam" id="PF00561"/>
    </source>
</evidence>
<dbReference type="PANTHER" id="PTHR43433">
    <property type="entry name" value="HYDROLASE, ALPHA/BETA FOLD FAMILY PROTEIN"/>
    <property type="match status" value="1"/>
</dbReference>
<sequence>MTNNTALKKLALDIIENAPSRFTLIGFSLGGYGASWIASLVPDRVEAMILIATSNLPDAPTQLQQKQTNAKMAGMNTYGGLSTAAIRSSLHQSNKKNNELIEVIRSMSISLGTETFIQQSQIERNNPTLFTNKFPVLVIASACDELRTVAESEALISDYLNSELCIIEQAGHMIPLENSKELMLSIRKWLEKSSLL</sequence>
<dbReference type="InterPro" id="IPR050471">
    <property type="entry name" value="AB_hydrolase"/>
</dbReference>
<comment type="caution">
    <text evidence="2">The sequence shown here is derived from an EMBL/GenBank/DDBJ whole genome shotgun (WGS) entry which is preliminary data.</text>
</comment>
<dbReference type="PANTHER" id="PTHR43433:SF5">
    <property type="entry name" value="AB HYDROLASE-1 DOMAIN-CONTAINING PROTEIN"/>
    <property type="match status" value="1"/>
</dbReference>
<dbReference type="Pfam" id="PF00561">
    <property type="entry name" value="Abhydrolase_1"/>
    <property type="match status" value="1"/>
</dbReference>
<dbReference type="InterPro" id="IPR000073">
    <property type="entry name" value="AB_hydrolase_1"/>
</dbReference>